<sequence>MSPDALHRTVLVVDVERFSGRKNPEQRNVRSALYAALGHALGSHWNTCYHEDRGDGVLLLAPAEIPKRLFVEQVPGRLVKALNRHNRAHGTGEQIRLRMAVHAGEVLLDAHGATGVAINHTFRLLDASPLKDALAGSAGVLAVITSDWLFREVVWHSAADETRYRPQRIRVKETEALGWICLPDDPYPPDVSQAEWPGDVCPYPGLRAFQPDQARWFFGREATLSVLMDKIDHRGGPVFVVAPSGVGKSSLLRAGVTTAVAGSGRPWLLLTPAKKPCETLAQQVAQLIGGDVDAVLSAVGSDPALLASMLPDGTVVVVDQFEEVFTLCAGESERRRFIAALIAMRAVLGVRGDFYDHCLADDQLAKFLPASQFNLQAMTPAGLRAAIERPARQIGVDVEPSLVEVLLHEIGTDAGGLPLLAHALAVTWQRRTGDKLTLADYDRTGRIHGAIAATADEAYARCSTTEQRVIFQHILMHLVVVRHDAPPARRRADPADLVKGFDAPRTAETVLGWLIEKRLVTLDDNAVELSHEVLLRAWPRLGTWIETGRNDQVIRQQLIEAAEQWEREGKPVGSLYRGDRLAIARGWQSRSEHRAALTPLGAAFLGASIRHESRRRRVRRTAVTMLAVLSLVASLAAVYAFQQRDIAHEQRDAAIFNKVTAEANRIRAVDVSLAAQLDLVAHRMRPADPDTGTHLIVDANAPLSAMLPSGSKGAGVVAFSPDGRTLATGSGSGDRLVRLWNVADPARPVLLNETISHGEATRALAFSPDGRTLGTGGADNTVRLWNVTDPARPEALGPPITGHTKSIRSLAFSPDGRTLASAGEDRTVRLWNVTDPVRHSAIGLPMAGHTDTIYSVAFSPDGRTLATGSDDRTVRLWDIAAPDRAEPSGSPLTGHTGAIHSVAFGPDGRTLASASNDRTVRLWNVTDPARPVALGRPITGHAGAIWSSAFGPDGRTLATGGDDYTVRLWDVADPAHPTPIGAPITGHADGVRSMAFSPDGRALATAGGDRAVRLWNIPSTVLTGHTSEVKTLAFSPDGRILATGGGDRTVRLWTTADRRQLGGPLTGHQGDINTLAFSPDGRILATGGGDRTVRLWNVADPAHPTPIGAPITGHTDGVRSVAFSPDGRILATGGDVKDENAARLWDVADPAEPVLLARIVIGSDANALAVAFSPDGRTLATGTEYSDVAVWLWNVSDPAKPTLLTGPLKGHKDDVRRVAFSPDGRTLASGSDDEQVRLWDVTDPAHATPLGEPLAGHTNPVSGVAFSPDGQTLASSSSDNTVRLWRTAERTQSGQPLTGHQADVDTAAFSPDGATLATGGRDHTVRLWDMTVPRAIHSICAITGNTLTREMWDKFVSAELPYSPPCS</sequence>
<dbReference type="Gene3D" id="3.30.70.1230">
    <property type="entry name" value="Nucleotide cyclase"/>
    <property type="match status" value="1"/>
</dbReference>
<dbReference type="InterPro" id="IPR001680">
    <property type="entry name" value="WD40_rpt"/>
</dbReference>
<proteinExistence type="predicted"/>
<feature type="repeat" description="WD" evidence="3">
    <location>
        <begin position="1160"/>
        <end position="1191"/>
    </location>
</feature>
<dbReference type="Proteomes" id="UP000028492">
    <property type="component" value="Chromosome"/>
</dbReference>
<dbReference type="SUPFAM" id="SSF50998">
    <property type="entry name" value="Quinoprotein alcohol dehydrogenase-like"/>
    <property type="match status" value="1"/>
</dbReference>
<dbReference type="Pfam" id="PF20703">
    <property type="entry name" value="nSTAND1"/>
    <property type="match status" value="1"/>
</dbReference>
<dbReference type="CDD" id="cd00200">
    <property type="entry name" value="WD40"/>
    <property type="match status" value="2"/>
</dbReference>
<feature type="repeat" description="WD" evidence="3">
    <location>
        <begin position="892"/>
        <end position="925"/>
    </location>
</feature>
<evidence type="ECO:0000256" key="3">
    <source>
        <dbReference type="PROSITE-ProRule" id="PRU00221"/>
    </source>
</evidence>
<dbReference type="SUPFAM" id="SSF52540">
    <property type="entry name" value="P-loop containing nucleoside triphosphate hydrolases"/>
    <property type="match status" value="1"/>
</dbReference>
<dbReference type="STRING" id="208439.AJAP_19230"/>
<feature type="repeat" description="WD" evidence="3">
    <location>
        <begin position="1022"/>
        <end position="1053"/>
    </location>
</feature>
<feature type="repeat" description="WD" evidence="3">
    <location>
        <begin position="1065"/>
        <end position="1098"/>
    </location>
</feature>
<accession>A0A075UWB8</accession>
<dbReference type="Pfam" id="PF00400">
    <property type="entry name" value="WD40"/>
    <property type="match status" value="13"/>
</dbReference>
<dbReference type="InterPro" id="IPR049052">
    <property type="entry name" value="nSTAND1"/>
</dbReference>
<dbReference type="InterPro" id="IPR020472">
    <property type="entry name" value="WD40_PAC1"/>
</dbReference>
<dbReference type="InterPro" id="IPR036322">
    <property type="entry name" value="WD40_repeat_dom_sf"/>
</dbReference>
<evidence type="ECO:0000313" key="5">
    <source>
        <dbReference type="EMBL" id="AIG76709.1"/>
    </source>
</evidence>
<dbReference type="InterPro" id="IPR011047">
    <property type="entry name" value="Quinoprotein_ADH-like_sf"/>
</dbReference>
<dbReference type="eggNOG" id="COG2114">
    <property type="taxonomic scope" value="Bacteria"/>
</dbReference>
<gene>
    <name evidence="5" type="ORF">AJAP_19230</name>
</gene>
<dbReference type="PRINTS" id="PR00320">
    <property type="entry name" value="GPROTEINBRPT"/>
</dbReference>
<reference evidence="5 6" key="1">
    <citation type="journal article" date="2014" name="J. Biotechnol.">
        <title>Complete genome sequence of the actinobacterium Amycolatopsis japonica MG417-CF17(T) (=DSM 44213T) producing (S,S)-N,N'-ethylenediaminedisuccinic acid.</title>
        <authorList>
            <person name="Stegmann E."/>
            <person name="Albersmeier A."/>
            <person name="Spohn M."/>
            <person name="Gert H."/>
            <person name="Weber T."/>
            <person name="Wohlleben W."/>
            <person name="Kalinowski J."/>
            <person name="Ruckert C."/>
        </authorList>
    </citation>
    <scope>NUCLEOTIDE SEQUENCE [LARGE SCALE GENOMIC DNA]</scope>
    <source>
        <strain evidence="6">MG417-CF17 (DSM 44213)</strain>
    </source>
</reference>
<dbReference type="eggNOG" id="COG2319">
    <property type="taxonomic scope" value="Bacteria"/>
</dbReference>
<dbReference type="HOGENOM" id="CLU_002352_0_2_11"/>
<dbReference type="PROSITE" id="PS50082">
    <property type="entry name" value="WD_REPEATS_2"/>
    <property type="match status" value="13"/>
</dbReference>
<feature type="repeat" description="WD" evidence="3">
    <location>
        <begin position="1208"/>
        <end position="1241"/>
    </location>
</feature>
<evidence type="ECO:0000313" key="6">
    <source>
        <dbReference type="Proteomes" id="UP000028492"/>
    </source>
</evidence>
<dbReference type="Gene3D" id="2.130.10.10">
    <property type="entry name" value="YVTN repeat-like/Quinoprotein amine dehydrogenase"/>
    <property type="match status" value="5"/>
</dbReference>
<dbReference type="EMBL" id="CP008953">
    <property type="protein sequence ID" value="AIG76709.1"/>
    <property type="molecule type" value="Genomic_DNA"/>
</dbReference>
<evidence type="ECO:0000259" key="4">
    <source>
        <dbReference type="Pfam" id="PF20703"/>
    </source>
</evidence>
<dbReference type="InterPro" id="IPR029787">
    <property type="entry name" value="Nucleotide_cyclase"/>
</dbReference>
<dbReference type="InterPro" id="IPR019775">
    <property type="entry name" value="WD40_repeat_CS"/>
</dbReference>
<evidence type="ECO:0000256" key="2">
    <source>
        <dbReference type="ARBA" id="ARBA00022737"/>
    </source>
</evidence>
<keyword evidence="6" id="KW-1185">Reference proteome</keyword>
<name>A0A075UWB8_9PSEU</name>
<feature type="repeat" description="WD" evidence="3">
    <location>
        <begin position="938"/>
        <end position="971"/>
    </location>
</feature>
<feature type="repeat" description="WD" evidence="3">
    <location>
        <begin position="1297"/>
        <end position="1338"/>
    </location>
</feature>
<evidence type="ECO:0000256" key="1">
    <source>
        <dbReference type="ARBA" id="ARBA00022574"/>
    </source>
</evidence>
<feature type="repeat" description="WD" evidence="3">
    <location>
        <begin position="754"/>
        <end position="795"/>
    </location>
</feature>
<feature type="repeat" description="WD" evidence="3">
    <location>
        <begin position="1111"/>
        <end position="1134"/>
    </location>
</feature>
<dbReference type="SUPFAM" id="SSF50978">
    <property type="entry name" value="WD40 repeat-like"/>
    <property type="match status" value="1"/>
</dbReference>
<dbReference type="InterPro" id="IPR050349">
    <property type="entry name" value="WD_LIS1/nudF_dynein_reg"/>
</dbReference>
<organism evidence="5 6">
    <name type="scientific">Amycolatopsis japonica</name>
    <dbReference type="NCBI Taxonomy" id="208439"/>
    <lineage>
        <taxon>Bacteria</taxon>
        <taxon>Bacillati</taxon>
        <taxon>Actinomycetota</taxon>
        <taxon>Actinomycetes</taxon>
        <taxon>Pseudonocardiales</taxon>
        <taxon>Pseudonocardiaceae</taxon>
        <taxon>Amycolatopsis</taxon>
        <taxon>Amycolatopsis japonica group</taxon>
    </lineage>
</organism>
<dbReference type="SMART" id="SM00320">
    <property type="entry name" value="WD40"/>
    <property type="match status" value="15"/>
</dbReference>
<keyword evidence="1 3" id="KW-0853">WD repeat</keyword>
<dbReference type="InterPro" id="IPR015943">
    <property type="entry name" value="WD40/YVTN_repeat-like_dom_sf"/>
</dbReference>
<dbReference type="KEGG" id="aja:AJAP_19230"/>
<keyword evidence="2" id="KW-0677">Repeat</keyword>
<protein>
    <recommendedName>
        <fullName evidence="4">Novel STAND NTPase 1 domain-containing protein</fullName>
    </recommendedName>
</protein>
<feature type="repeat" description="WD" evidence="3">
    <location>
        <begin position="846"/>
        <end position="887"/>
    </location>
</feature>
<dbReference type="InterPro" id="IPR027417">
    <property type="entry name" value="P-loop_NTPase"/>
</dbReference>
<dbReference type="PROSITE" id="PS00678">
    <property type="entry name" value="WD_REPEATS_1"/>
    <property type="match status" value="9"/>
</dbReference>
<feature type="repeat" description="WD" evidence="3">
    <location>
        <begin position="800"/>
        <end position="833"/>
    </location>
</feature>
<feature type="repeat" description="WD" evidence="3">
    <location>
        <begin position="984"/>
        <end position="1017"/>
    </location>
</feature>
<feature type="repeat" description="WD" evidence="3">
    <location>
        <begin position="1254"/>
        <end position="1285"/>
    </location>
</feature>
<dbReference type="PROSITE" id="PS50294">
    <property type="entry name" value="WD_REPEATS_REGION"/>
    <property type="match status" value="11"/>
</dbReference>
<dbReference type="PANTHER" id="PTHR44129">
    <property type="entry name" value="WD REPEAT-CONTAINING PROTEIN POP1"/>
    <property type="match status" value="1"/>
</dbReference>
<feature type="domain" description="Novel STAND NTPase 1" evidence="4">
    <location>
        <begin position="202"/>
        <end position="571"/>
    </location>
</feature>